<gene>
    <name evidence="3" type="ORF">Solivirus5_9</name>
</gene>
<protein>
    <recommendedName>
        <fullName evidence="2">Peptidase C1A papain C-terminal domain-containing protein</fullName>
    </recommendedName>
</protein>
<reference evidence="3" key="1">
    <citation type="submission" date="2018-10" db="EMBL/GenBank/DDBJ databases">
        <title>Hidden diversity of soil giant viruses.</title>
        <authorList>
            <person name="Schulz F."/>
            <person name="Alteio L."/>
            <person name="Goudeau D."/>
            <person name="Ryan E.M."/>
            <person name="Malmstrom R.R."/>
            <person name="Blanchard J."/>
            <person name="Woyke T."/>
        </authorList>
    </citation>
    <scope>NUCLEOTIDE SEQUENCE</scope>
    <source>
        <strain evidence="3">SOV1</strain>
    </source>
</reference>
<sequence length="262" mass="29672">MTELNEKPKHRYDFKKSKRVATDKLYASHPKFGTEQLETLPFEVDLRDQMPPVYDQGQLGSCTANAGCAAFEYDERAQQEIEGGIKPSRRFLYFIERELDNDINQDGGSTLRTCISAIDQFGICNEDLCPYSEADFAVKPSEEAYSQASQHKGVNSFSLDQTLYQLHHCLAVNKRPFIFGTSIYESFESAEVAQTGVVPVPGFFEKRIGGHALCCVGYKPGYFIVRNSWGATWGDGGYCYIPQSYMLDYRLTSDFWCLEKIV</sequence>
<dbReference type="GO" id="GO:0006508">
    <property type="term" value="P:proteolysis"/>
    <property type="evidence" value="ECO:0007669"/>
    <property type="project" value="InterPro"/>
</dbReference>
<dbReference type="InterPro" id="IPR000668">
    <property type="entry name" value="Peptidase_C1A_C"/>
</dbReference>
<dbReference type="InterPro" id="IPR013128">
    <property type="entry name" value="Peptidase_C1A"/>
</dbReference>
<proteinExistence type="inferred from homology"/>
<dbReference type="SMART" id="SM00645">
    <property type="entry name" value="Pept_C1"/>
    <property type="match status" value="1"/>
</dbReference>
<dbReference type="CDD" id="cd02619">
    <property type="entry name" value="Peptidase_C1"/>
    <property type="match status" value="1"/>
</dbReference>
<dbReference type="Pfam" id="PF00112">
    <property type="entry name" value="Peptidase_C1"/>
    <property type="match status" value="1"/>
</dbReference>
<feature type="domain" description="Peptidase C1A papain C-terminal" evidence="2">
    <location>
        <begin position="40"/>
        <end position="251"/>
    </location>
</feature>
<dbReference type="GO" id="GO:0008234">
    <property type="term" value="F:cysteine-type peptidase activity"/>
    <property type="evidence" value="ECO:0007669"/>
    <property type="project" value="InterPro"/>
</dbReference>
<dbReference type="PANTHER" id="PTHR12411">
    <property type="entry name" value="CYSTEINE PROTEASE FAMILY C1-RELATED"/>
    <property type="match status" value="1"/>
</dbReference>
<dbReference type="Gene3D" id="3.90.70.10">
    <property type="entry name" value="Cysteine proteinases"/>
    <property type="match status" value="1"/>
</dbReference>
<evidence type="ECO:0000313" key="3">
    <source>
        <dbReference type="EMBL" id="AYV86081.1"/>
    </source>
</evidence>
<organism evidence="3">
    <name type="scientific">Solivirus sp</name>
    <dbReference type="NCBI Taxonomy" id="2487772"/>
    <lineage>
        <taxon>Viruses</taxon>
        <taxon>Pithoviruses</taxon>
    </lineage>
</organism>
<evidence type="ECO:0000256" key="1">
    <source>
        <dbReference type="ARBA" id="ARBA00008455"/>
    </source>
</evidence>
<accession>A0A3G5AIF0</accession>
<dbReference type="InterPro" id="IPR038765">
    <property type="entry name" value="Papain-like_cys_pep_sf"/>
</dbReference>
<evidence type="ECO:0000259" key="2">
    <source>
        <dbReference type="SMART" id="SM00645"/>
    </source>
</evidence>
<comment type="similarity">
    <text evidence="1">Belongs to the peptidase C1 family.</text>
</comment>
<dbReference type="EMBL" id="MK072493">
    <property type="protein sequence ID" value="AYV86081.1"/>
    <property type="molecule type" value="Genomic_DNA"/>
</dbReference>
<dbReference type="SUPFAM" id="SSF54001">
    <property type="entry name" value="Cysteine proteinases"/>
    <property type="match status" value="1"/>
</dbReference>
<name>A0A3G5AIF0_9VIRU</name>